<protein>
    <submittedName>
        <fullName evidence="6">Hybrid signal transduction histidine kinase M</fullName>
    </submittedName>
</protein>
<comment type="caution">
    <text evidence="6">The sequence shown here is derived from an EMBL/GenBank/DDBJ whole genome shotgun (WGS) entry which is preliminary data.</text>
</comment>
<keyword evidence="3 4" id="KW-0862">Zinc</keyword>
<proteinExistence type="predicted"/>
<evidence type="ECO:0000256" key="4">
    <source>
        <dbReference type="PROSITE-ProRule" id="PRU00723"/>
    </source>
</evidence>
<reference evidence="6" key="2">
    <citation type="submission" date="2022-01" db="EMBL/GenBank/DDBJ databases">
        <authorList>
            <person name="Yamashiro T."/>
            <person name="Shiraishi A."/>
            <person name="Satake H."/>
            <person name="Nakayama K."/>
        </authorList>
    </citation>
    <scope>NUCLEOTIDE SEQUENCE</scope>
</reference>
<dbReference type="PROSITE" id="PS50103">
    <property type="entry name" value="ZF_C3H1"/>
    <property type="match status" value="1"/>
</dbReference>
<keyword evidence="2 4" id="KW-0863">Zinc-finger</keyword>
<dbReference type="EMBL" id="BQNB010018529">
    <property type="protein sequence ID" value="GJT75427.1"/>
    <property type="molecule type" value="Genomic_DNA"/>
</dbReference>
<evidence type="ECO:0000259" key="5">
    <source>
        <dbReference type="PROSITE" id="PS50103"/>
    </source>
</evidence>
<organism evidence="6 7">
    <name type="scientific">Tanacetum coccineum</name>
    <dbReference type="NCBI Taxonomy" id="301880"/>
    <lineage>
        <taxon>Eukaryota</taxon>
        <taxon>Viridiplantae</taxon>
        <taxon>Streptophyta</taxon>
        <taxon>Embryophyta</taxon>
        <taxon>Tracheophyta</taxon>
        <taxon>Spermatophyta</taxon>
        <taxon>Magnoliopsida</taxon>
        <taxon>eudicotyledons</taxon>
        <taxon>Gunneridae</taxon>
        <taxon>Pentapetalae</taxon>
        <taxon>asterids</taxon>
        <taxon>campanulids</taxon>
        <taxon>Asterales</taxon>
        <taxon>Asteraceae</taxon>
        <taxon>Asteroideae</taxon>
        <taxon>Anthemideae</taxon>
        <taxon>Anthemidinae</taxon>
        <taxon>Tanacetum</taxon>
    </lineage>
</organism>
<dbReference type="PANTHER" id="PTHR47481:SF41">
    <property type="entry name" value="COPIA-LIKE POLYPROTEIN_RETROTRANSPOSON"/>
    <property type="match status" value="1"/>
</dbReference>
<evidence type="ECO:0000256" key="2">
    <source>
        <dbReference type="ARBA" id="ARBA00022771"/>
    </source>
</evidence>
<reference evidence="6" key="1">
    <citation type="journal article" date="2022" name="Int. J. Mol. Sci.">
        <title>Draft Genome of Tanacetum Coccineum: Genomic Comparison of Closely Related Tanacetum-Family Plants.</title>
        <authorList>
            <person name="Yamashiro T."/>
            <person name="Shiraishi A."/>
            <person name="Nakayama K."/>
            <person name="Satake H."/>
        </authorList>
    </citation>
    <scope>NUCLEOTIDE SEQUENCE</scope>
</reference>
<evidence type="ECO:0000256" key="1">
    <source>
        <dbReference type="ARBA" id="ARBA00022723"/>
    </source>
</evidence>
<keyword evidence="7" id="KW-1185">Reference proteome</keyword>
<dbReference type="Pfam" id="PF14223">
    <property type="entry name" value="Retrotran_gag_2"/>
    <property type="match status" value="1"/>
</dbReference>
<accession>A0ABQ5GKK3</accession>
<name>A0ABQ5GKK3_9ASTR</name>
<dbReference type="SMART" id="SM00356">
    <property type="entry name" value="ZnF_C3H1"/>
    <property type="match status" value="1"/>
</dbReference>
<evidence type="ECO:0000256" key="3">
    <source>
        <dbReference type="ARBA" id="ARBA00022833"/>
    </source>
</evidence>
<dbReference type="PANTHER" id="PTHR47481">
    <property type="match status" value="1"/>
</dbReference>
<keyword evidence="6" id="KW-0808">Transferase</keyword>
<dbReference type="InterPro" id="IPR036855">
    <property type="entry name" value="Znf_CCCH_sf"/>
</dbReference>
<dbReference type="Gene3D" id="2.30.30.1190">
    <property type="match status" value="1"/>
</dbReference>
<dbReference type="SUPFAM" id="SSF90229">
    <property type="entry name" value="CCCH zinc finger"/>
    <property type="match status" value="1"/>
</dbReference>
<sequence>MTLSDTLQARLVVEHPQSAKKAWDLITEIFNDNKRSHTIALKAELRSLKLGDLTIDAYFRKIESIATILISLGSPFTSEDVVTFALEGLPDKYENVCGIITHRDPFPDLKTAHSMLTTEEMWLKSKSQSLPVDSSSSSPMVLMAESGTNRRSSTPQVKSWRPCYNFAKGSCRFGDTCKFVHDAQAKSSTTSLWSSSSNANGVSNSQGNTTNKLLAKLLGQLGTSGITCSNNLTPNNVTRPQGTSVPLALNSNLVTYHTTHSPAGFQPRPAHQYSQRVQLLANRALSSRRSSPLAITQQLAHRVLYRSRPNPPYWSNRVTSSIRKWA</sequence>
<dbReference type="Proteomes" id="UP001151760">
    <property type="component" value="Unassembled WGS sequence"/>
</dbReference>
<keyword evidence="1 4" id="KW-0479">Metal-binding</keyword>
<dbReference type="Pfam" id="PF25585">
    <property type="entry name" value="zf-CCCH_DUS3L"/>
    <property type="match status" value="1"/>
</dbReference>
<dbReference type="InterPro" id="IPR000571">
    <property type="entry name" value="Znf_CCCH"/>
</dbReference>
<dbReference type="GO" id="GO:0016301">
    <property type="term" value="F:kinase activity"/>
    <property type="evidence" value="ECO:0007669"/>
    <property type="project" value="UniProtKB-KW"/>
</dbReference>
<gene>
    <name evidence="6" type="ORF">Tco_1042152</name>
</gene>
<keyword evidence="6" id="KW-0418">Kinase</keyword>
<feature type="domain" description="C3H1-type" evidence="5">
    <location>
        <begin position="158"/>
        <end position="184"/>
    </location>
</feature>
<evidence type="ECO:0000313" key="7">
    <source>
        <dbReference type="Proteomes" id="UP001151760"/>
    </source>
</evidence>
<feature type="zinc finger region" description="C3H1-type" evidence="4">
    <location>
        <begin position="158"/>
        <end position="184"/>
    </location>
</feature>
<evidence type="ECO:0000313" key="6">
    <source>
        <dbReference type="EMBL" id="GJT75427.1"/>
    </source>
</evidence>